<reference evidence="9" key="1">
    <citation type="submission" date="2015-02" db="EMBL/GenBank/DDBJ databases">
        <authorList>
            <person name="Chooi Y.-H."/>
        </authorList>
    </citation>
    <scope>NUCLEOTIDE SEQUENCE [LARGE SCALE GENOMIC DNA]</scope>
    <source>
        <strain evidence="9">strain Y</strain>
    </source>
</reference>
<comment type="similarity">
    <text evidence="2 7">Belongs to the DMRL synthase family.</text>
</comment>
<evidence type="ECO:0000256" key="3">
    <source>
        <dbReference type="ARBA" id="ARBA00012664"/>
    </source>
</evidence>
<dbReference type="GO" id="GO:0000906">
    <property type="term" value="F:6,7-dimethyl-8-ribityllumazine synthase activity"/>
    <property type="evidence" value="ECO:0007669"/>
    <property type="project" value="UniProtKB-UniRule"/>
</dbReference>
<dbReference type="OrthoDB" id="9809709at2"/>
<dbReference type="KEGG" id="fiy:BN1229_v1_2583"/>
<feature type="binding site" evidence="7">
    <location>
        <position position="142"/>
    </location>
    <ligand>
        <name>(2S)-2-hydroxy-3-oxobutyl phosphate</name>
        <dbReference type="ChEBI" id="CHEBI:58830"/>
    </ligand>
</feature>
<dbReference type="NCBIfam" id="TIGR00114">
    <property type="entry name" value="lumazine-synth"/>
    <property type="match status" value="1"/>
</dbReference>
<dbReference type="EC" id="2.5.1.78" evidence="3 7"/>
<dbReference type="InterPro" id="IPR034964">
    <property type="entry name" value="LS"/>
</dbReference>
<dbReference type="HAMAP" id="MF_00178">
    <property type="entry name" value="Lumazine_synth"/>
    <property type="match status" value="1"/>
</dbReference>
<dbReference type="InterPro" id="IPR002180">
    <property type="entry name" value="LS/RS"/>
</dbReference>
<feature type="binding site" evidence="7">
    <location>
        <position position="31"/>
    </location>
    <ligand>
        <name>5-amino-6-(D-ribitylamino)uracil</name>
        <dbReference type="ChEBI" id="CHEBI:15934"/>
    </ligand>
</feature>
<comment type="pathway">
    <text evidence="1 7">Cofactor biosynthesis; riboflavin biosynthesis; riboflavin from 2-hydroxy-3-oxobutyl phosphate and 5-amino-6-(D-ribitylamino)uracil: step 1/2.</text>
</comment>
<comment type="function">
    <text evidence="7">Catalyzes the formation of 6,7-dimethyl-8-ribityllumazine by condensation of 5-amino-6-(D-ribitylamino)uracil with 3,4-dihydroxy-2-butanone 4-phosphate. This is the penultimate step in the biosynthesis of riboflavin.</text>
</comment>
<keyword evidence="9" id="KW-1185">Reference proteome</keyword>
<dbReference type="RefSeq" id="WP_046479137.1">
    <property type="nucleotide sequence ID" value="NZ_LN829118.1"/>
</dbReference>
<dbReference type="InterPro" id="IPR036467">
    <property type="entry name" value="LS/RS_sf"/>
</dbReference>
<evidence type="ECO:0000256" key="7">
    <source>
        <dbReference type="HAMAP-Rule" id="MF_00178"/>
    </source>
</evidence>
<dbReference type="Pfam" id="PF00885">
    <property type="entry name" value="DMRL_synthase"/>
    <property type="match status" value="1"/>
</dbReference>
<dbReference type="Proteomes" id="UP000033187">
    <property type="component" value="Chromosome 1"/>
</dbReference>
<dbReference type="AlphaFoldDB" id="A0A0D6JHL7"/>
<dbReference type="GO" id="GO:0005829">
    <property type="term" value="C:cytosol"/>
    <property type="evidence" value="ECO:0007669"/>
    <property type="project" value="TreeGrafter"/>
</dbReference>
<keyword evidence="5 7" id="KW-0808">Transferase</keyword>
<dbReference type="GO" id="GO:0009231">
    <property type="term" value="P:riboflavin biosynthetic process"/>
    <property type="evidence" value="ECO:0007669"/>
    <property type="project" value="UniProtKB-UniRule"/>
</dbReference>
<sequence>MVTRTGRPDAPAVDHKSPRWRAKVLIIEARFYPEIADELFTGALAELEAQGASYDHIIVPGALEIPQVLAQAVTSGLIPRSAASAQYCGAVALGCVIRGETSHFDVVINNANHWLMQIAIEHNVPVGNGILTVENEAQALERARGGRSSKGADAAAACLRLIELSREFQGQGA</sequence>
<evidence type="ECO:0000256" key="2">
    <source>
        <dbReference type="ARBA" id="ARBA00007424"/>
    </source>
</evidence>
<feature type="binding site" evidence="7">
    <location>
        <begin position="62"/>
        <end position="64"/>
    </location>
    <ligand>
        <name>5-amino-6-(D-ribitylamino)uracil</name>
        <dbReference type="ChEBI" id="CHEBI:15934"/>
    </ligand>
</feature>
<dbReference type="PANTHER" id="PTHR21058:SF0">
    <property type="entry name" value="6,7-DIMETHYL-8-RIBITYLLUMAZINE SYNTHASE"/>
    <property type="match status" value="1"/>
</dbReference>
<evidence type="ECO:0000313" key="9">
    <source>
        <dbReference type="Proteomes" id="UP000033187"/>
    </source>
</evidence>
<proteinExistence type="inferred from homology"/>
<comment type="catalytic activity">
    <reaction evidence="6 7">
        <text>(2S)-2-hydroxy-3-oxobutyl phosphate + 5-amino-6-(D-ribitylamino)uracil = 6,7-dimethyl-8-(1-D-ribityl)lumazine + phosphate + 2 H2O + H(+)</text>
        <dbReference type="Rhea" id="RHEA:26152"/>
        <dbReference type="ChEBI" id="CHEBI:15377"/>
        <dbReference type="ChEBI" id="CHEBI:15378"/>
        <dbReference type="ChEBI" id="CHEBI:15934"/>
        <dbReference type="ChEBI" id="CHEBI:43474"/>
        <dbReference type="ChEBI" id="CHEBI:58201"/>
        <dbReference type="ChEBI" id="CHEBI:58830"/>
        <dbReference type="EC" id="2.5.1.78"/>
    </reaction>
</comment>
<evidence type="ECO:0000256" key="4">
    <source>
        <dbReference type="ARBA" id="ARBA00022619"/>
    </source>
</evidence>
<dbReference type="PANTHER" id="PTHR21058">
    <property type="entry name" value="6,7-DIMETHYL-8-RIBITYLLUMAZINE SYNTHASE DMRL SYNTHASE LUMAZINE SYNTHASE"/>
    <property type="match status" value="1"/>
</dbReference>
<evidence type="ECO:0000256" key="5">
    <source>
        <dbReference type="ARBA" id="ARBA00022679"/>
    </source>
</evidence>
<evidence type="ECO:0000256" key="6">
    <source>
        <dbReference type="ARBA" id="ARBA00048785"/>
    </source>
</evidence>
<dbReference type="UniPathway" id="UPA00275">
    <property type="reaction ID" value="UER00404"/>
</dbReference>
<protein>
    <recommendedName>
        <fullName evidence="3 7">6,7-dimethyl-8-ribityllumazine synthase</fullName>
        <shortName evidence="7">DMRL synthase</shortName>
        <shortName evidence="7">LS</shortName>
        <shortName evidence="7">Lumazine synthase</shortName>
        <ecNumber evidence="3 7">2.5.1.78</ecNumber>
    </recommendedName>
</protein>
<evidence type="ECO:0000313" key="8">
    <source>
        <dbReference type="EMBL" id="CPR20378.1"/>
    </source>
</evidence>
<dbReference type="SUPFAM" id="SSF52121">
    <property type="entry name" value="Lumazine synthase"/>
    <property type="match status" value="1"/>
</dbReference>
<feature type="binding site" evidence="7">
    <location>
        <begin position="100"/>
        <end position="101"/>
    </location>
    <ligand>
        <name>(2S)-2-hydroxy-3-oxobutyl phosphate</name>
        <dbReference type="ChEBI" id="CHEBI:58830"/>
    </ligand>
</feature>
<dbReference type="Gene3D" id="3.40.50.960">
    <property type="entry name" value="Lumazine/riboflavin synthase"/>
    <property type="match status" value="1"/>
</dbReference>
<dbReference type="EMBL" id="LN829119">
    <property type="protein sequence ID" value="CPR20378.1"/>
    <property type="molecule type" value="Genomic_DNA"/>
</dbReference>
<evidence type="ECO:0000256" key="1">
    <source>
        <dbReference type="ARBA" id="ARBA00004917"/>
    </source>
</evidence>
<dbReference type="KEGG" id="fil:BN1229_v1_3339"/>
<feature type="binding site" evidence="7">
    <location>
        <position position="128"/>
    </location>
    <ligand>
        <name>5-amino-6-(D-ribitylamino)uracil</name>
        <dbReference type="ChEBI" id="CHEBI:15934"/>
    </ligand>
</feature>
<keyword evidence="4 7" id="KW-0686">Riboflavin biosynthesis</keyword>
<organism evidence="8 9">
    <name type="scientific">Candidatus Filomicrobium marinum</name>
    <dbReference type="NCBI Taxonomy" id="1608628"/>
    <lineage>
        <taxon>Bacteria</taxon>
        <taxon>Pseudomonadati</taxon>
        <taxon>Pseudomonadota</taxon>
        <taxon>Alphaproteobacteria</taxon>
        <taxon>Hyphomicrobiales</taxon>
        <taxon>Hyphomicrobiaceae</taxon>
        <taxon>Filomicrobium</taxon>
    </lineage>
</organism>
<feature type="active site" description="Proton donor" evidence="7">
    <location>
        <position position="103"/>
    </location>
</feature>
<dbReference type="GO" id="GO:0009349">
    <property type="term" value="C:riboflavin synthase complex"/>
    <property type="evidence" value="ECO:0007669"/>
    <property type="project" value="UniProtKB-UniRule"/>
</dbReference>
<feature type="binding site" evidence="7">
    <location>
        <begin position="95"/>
        <end position="97"/>
    </location>
    <ligand>
        <name>5-amino-6-(D-ribitylamino)uracil</name>
        <dbReference type="ChEBI" id="CHEBI:15934"/>
    </ligand>
</feature>
<dbReference type="CDD" id="cd09209">
    <property type="entry name" value="Lumazine_synthase-I"/>
    <property type="match status" value="1"/>
</dbReference>
<name>A0A0D6JHL7_9HYPH</name>
<gene>
    <name evidence="7 8" type="primary">ribH</name>
    <name evidence="8" type="ORF">YBN1229_v1_2583</name>
</gene>
<accession>A0A0D6JHL7</accession>